<keyword evidence="2" id="KW-1185">Reference proteome</keyword>
<evidence type="ECO:0000313" key="2">
    <source>
        <dbReference type="Proteomes" id="UP000765509"/>
    </source>
</evidence>
<protein>
    <submittedName>
        <fullName evidence="1">Uncharacterized protein</fullName>
    </submittedName>
</protein>
<proteinExistence type="predicted"/>
<gene>
    <name evidence="1" type="ORF">O181_026393</name>
</gene>
<name>A0A9Q3CMH4_9BASI</name>
<dbReference type="EMBL" id="AVOT02008768">
    <property type="protein sequence ID" value="MBW0486678.1"/>
    <property type="molecule type" value="Genomic_DNA"/>
</dbReference>
<reference evidence="1" key="1">
    <citation type="submission" date="2021-03" db="EMBL/GenBank/DDBJ databases">
        <title>Draft genome sequence of rust myrtle Austropuccinia psidii MF-1, a brazilian biotype.</title>
        <authorList>
            <person name="Quecine M.C."/>
            <person name="Pachon D.M.R."/>
            <person name="Bonatelli M.L."/>
            <person name="Correr F.H."/>
            <person name="Franceschini L.M."/>
            <person name="Leite T.F."/>
            <person name="Margarido G.R.A."/>
            <person name="Almeida C.A."/>
            <person name="Ferrarezi J.A."/>
            <person name="Labate C.A."/>
        </authorList>
    </citation>
    <scope>NUCLEOTIDE SEQUENCE</scope>
    <source>
        <strain evidence="1">MF-1</strain>
    </source>
</reference>
<organism evidence="1 2">
    <name type="scientific">Austropuccinia psidii MF-1</name>
    <dbReference type="NCBI Taxonomy" id="1389203"/>
    <lineage>
        <taxon>Eukaryota</taxon>
        <taxon>Fungi</taxon>
        <taxon>Dikarya</taxon>
        <taxon>Basidiomycota</taxon>
        <taxon>Pucciniomycotina</taxon>
        <taxon>Pucciniomycetes</taxon>
        <taxon>Pucciniales</taxon>
        <taxon>Sphaerophragmiaceae</taxon>
        <taxon>Austropuccinia</taxon>
    </lineage>
</organism>
<comment type="caution">
    <text evidence="1">The sequence shown here is derived from an EMBL/GenBank/DDBJ whole genome shotgun (WGS) entry which is preliminary data.</text>
</comment>
<dbReference type="AlphaFoldDB" id="A0A9Q3CMH4"/>
<accession>A0A9Q3CMH4</accession>
<dbReference type="Proteomes" id="UP000765509">
    <property type="component" value="Unassembled WGS sequence"/>
</dbReference>
<sequence length="144" mass="16745">MTKTIERMIRRFFSYDLKFKYLDGFTHYLCTLIPALEITHKTGIHSSKGQTPAILEKACNSRLPEEILRKGLIEIYPTDSSLDFILDKEKQHEKSSMDDTFEYKEQNFENIHAVPDFKLGDIFPVSTPNFNYIQGLKKLGDSYV</sequence>
<evidence type="ECO:0000313" key="1">
    <source>
        <dbReference type="EMBL" id="MBW0486678.1"/>
    </source>
</evidence>